<gene>
    <name evidence="5" type="ORF">D0T12_03815</name>
</gene>
<dbReference type="NCBIfam" id="TIGR00045">
    <property type="entry name" value="glycerate kinase"/>
    <property type="match status" value="1"/>
</dbReference>
<evidence type="ECO:0000313" key="6">
    <source>
        <dbReference type="Proteomes" id="UP000262882"/>
    </source>
</evidence>
<evidence type="ECO:0000256" key="1">
    <source>
        <dbReference type="ARBA" id="ARBA00006284"/>
    </source>
</evidence>
<keyword evidence="3 4" id="KW-0418">Kinase</keyword>
<dbReference type="GO" id="GO:0008887">
    <property type="term" value="F:glycerate kinase activity"/>
    <property type="evidence" value="ECO:0007669"/>
    <property type="project" value="UniProtKB-UniRule"/>
</dbReference>
<accession>A0A372GPP7</accession>
<protein>
    <submittedName>
        <fullName evidence="5">Glycerate kinase</fullName>
    </submittedName>
</protein>
<dbReference type="InterPro" id="IPR004381">
    <property type="entry name" value="Glycerate_kinase"/>
</dbReference>
<dbReference type="InterPro" id="IPR018197">
    <property type="entry name" value="Glycerate_kinase_RE-like"/>
</dbReference>
<dbReference type="InterPro" id="IPR018193">
    <property type="entry name" value="Glyc_kinase_flavodox-like_fold"/>
</dbReference>
<dbReference type="Gene3D" id="3.90.1510.10">
    <property type="entry name" value="Glycerate kinase, domain 2"/>
    <property type="match status" value="1"/>
</dbReference>
<dbReference type="PIRSF" id="PIRSF006078">
    <property type="entry name" value="GlxK"/>
    <property type="match status" value="1"/>
</dbReference>
<organism evidence="5 6">
    <name type="scientific">Actinomadura spongiicola</name>
    <dbReference type="NCBI Taxonomy" id="2303421"/>
    <lineage>
        <taxon>Bacteria</taxon>
        <taxon>Bacillati</taxon>
        <taxon>Actinomycetota</taxon>
        <taxon>Actinomycetes</taxon>
        <taxon>Streptosporangiales</taxon>
        <taxon>Thermomonosporaceae</taxon>
        <taxon>Actinomadura</taxon>
    </lineage>
</organism>
<keyword evidence="6" id="KW-1185">Reference proteome</keyword>
<keyword evidence="2 4" id="KW-0808">Transferase</keyword>
<name>A0A372GPP7_9ACTN</name>
<dbReference type="EMBL" id="QVNQ01000001">
    <property type="protein sequence ID" value="RFS87367.1"/>
    <property type="molecule type" value="Genomic_DNA"/>
</dbReference>
<dbReference type="Gene3D" id="3.40.50.10350">
    <property type="entry name" value="Glycerate kinase, domain 1"/>
    <property type="match status" value="1"/>
</dbReference>
<evidence type="ECO:0000256" key="4">
    <source>
        <dbReference type="PIRNR" id="PIRNR006078"/>
    </source>
</evidence>
<reference evidence="5 6" key="1">
    <citation type="submission" date="2018-08" db="EMBL/GenBank/DDBJ databases">
        <title>Actinomadura spongicola sp. nov., isolated from marine sponge Leucetta chagosensis.</title>
        <authorList>
            <person name="Li L."/>
            <person name="Lin H.W."/>
        </authorList>
    </citation>
    <scope>NUCLEOTIDE SEQUENCE [LARGE SCALE GENOMIC DNA]</scope>
    <source>
        <strain evidence="5 6">LHW52907</strain>
    </source>
</reference>
<comment type="caution">
    <text evidence="5">The sequence shown here is derived from an EMBL/GenBank/DDBJ whole genome shotgun (WGS) entry which is preliminary data.</text>
</comment>
<dbReference type="PANTHER" id="PTHR21599:SF0">
    <property type="entry name" value="GLYCERATE KINASE"/>
    <property type="match status" value="1"/>
</dbReference>
<dbReference type="SUPFAM" id="SSF110738">
    <property type="entry name" value="Glycerate kinase I"/>
    <property type="match status" value="1"/>
</dbReference>
<dbReference type="Proteomes" id="UP000262882">
    <property type="component" value="Unassembled WGS sequence"/>
</dbReference>
<evidence type="ECO:0000256" key="3">
    <source>
        <dbReference type="ARBA" id="ARBA00022777"/>
    </source>
</evidence>
<dbReference type="InterPro" id="IPR036129">
    <property type="entry name" value="Glycerate_kinase_sf"/>
</dbReference>
<dbReference type="PANTHER" id="PTHR21599">
    <property type="entry name" value="GLYCERATE KINASE"/>
    <property type="match status" value="1"/>
</dbReference>
<proteinExistence type="inferred from homology"/>
<evidence type="ECO:0000313" key="5">
    <source>
        <dbReference type="EMBL" id="RFS87367.1"/>
    </source>
</evidence>
<dbReference type="AlphaFoldDB" id="A0A372GPP7"/>
<comment type="similarity">
    <text evidence="1 4">Belongs to the glycerate kinase type-1 family.</text>
</comment>
<evidence type="ECO:0000256" key="2">
    <source>
        <dbReference type="ARBA" id="ARBA00022679"/>
    </source>
</evidence>
<dbReference type="RefSeq" id="WP_117397815.1">
    <property type="nucleotide sequence ID" value="NZ_QVNQ01000001.1"/>
</dbReference>
<dbReference type="GO" id="GO:0031388">
    <property type="term" value="P:organic acid phosphorylation"/>
    <property type="evidence" value="ECO:0007669"/>
    <property type="project" value="UniProtKB-UniRule"/>
</dbReference>
<dbReference type="OrthoDB" id="9774290at2"/>
<sequence length="375" mass="38506">MKGHVVVAPDKFKGSLSATEVSESLISGLRRTCPEIEYIRSPVADGGEGTVDAAVTAGFKRIRATVSGPTGEQVTASYAVKDDTAIVELAEASGMSRLPGRKSAPLTASSRGVGELIAAAVRAGSKRILLGLGGSACTDGGTGMATALGMRFLDARNLELPPGGAALRDLHKIDPGNLRRSLTGITITVVADVDNPLLGPDGAAHTFSAQKGAAPADADALEAGLTRLHEIARRDLSVDAADRPGAGAAGGVGYGTVAFLDAARVEPGIAHILDLLHLTDQMKGARLVITGEGSLDRQTLRGKAPLGVATAAARAGVPVIAVCGRRSLTDDELRHTPFVGAYALTDIETDPNKCITQPGPLLKRLGEQIAADRLR</sequence>
<dbReference type="Pfam" id="PF02595">
    <property type="entry name" value="Gly_kinase"/>
    <property type="match status" value="1"/>
</dbReference>